<dbReference type="Proteomes" id="UP000823891">
    <property type="component" value="Unassembled WGS sequence"/>
</dbReference>
<sequence length="560" mass="63935">MVRAFDTHKIRKTRELSGCLWDFQTLPEEGEAVRLKTPVPGCWQSEPETLTYRGKACYERSFSAAGNIRLEWKGVSHTAQVYVDGEPVAEHYNAYTPFSAVVRGLPAGEHTLKVYVDNSFGPDSALHVPNDYQTYGGITRPVVLEELGGQYLSRLQVTPFLREGSWYIRAEGMVENLEDKPFDGSVGLYLEDERLAVLPVHAEAGETAAFAAEKLPCPKAEAWCPENPRLYFVSAILCAQDGQAADDLIDRMGFREIQIAGKDILFNGKKIRIKGFCRHEDHPQFGCSLPYAAMCRDLSLMRDLGANSVRTSHYPNDELFLDLCDETGMLVWEENHARGLSEEDMRNPNFERQCEDCIREMIEAHYNHPSIYIWGILNECASHTEYGRDCYQKQLALIRSLDNSRPCSFASCQFKTDICFDLPDVVSYNIYPQWYHDTPADAYLKDLYDWVQEETGGSGKPFLVTEVGAGGIYGYRTPEKVKWSEEYQAQALERQLNAIFSQEGCSGVYVWQFCDCRVCDSWFHVRPRTMNNKGVVDEYRRPKLAYETVKRIYRSVETYV</sequence>
<evidence type="ECO:0000313" key="2">
    <source>
        <dbReference type="EMBL" id="HJC22451.1"/>
    </source>
</evidence>
<dbReference type="SUPFAM" id="SSF49785">
    <property type="entry name" value="Galactose-binding domain-like"/>
    <property type="match status" value="1"/>
</dbReference>
<dbReference type="InterPro" id="IPR017853">
    <property type="entry name" value="GH"/>
</dbReference>
<reference evidence="2" key="2">
    <citation type="submission" date="2021-04" db="EMBL/GenBank/DDBJ databases">
        <authorList>
            <person name="Gilroy R."/>
        </authorList>
    </citation>
    <scope>NUCLEOTIDE SEQUENCE</scope>
    <source>
        <strain evidence="2">USAMLcec2-132</strain>
    </source>
</reference>
<accession>A0A9D2NBM5</accession>
<dbReference type="InterPro" id="IPR006101">
    <property type="entry name" value="Glyco_hydro_2"/>
</dbReference>
<dbReference type="Gene3D" id="2.60.120.260">
    <property type="entry name" value="Galactose-binding domain-like"/>
    <property type="match status" value="1"/>
</dbReference>
<dbReference type="InterPro" id="IPR006103">
    <property type="entry name" value="Glyco_hydro_2_cat"/>
</dbReference>
<dbReference type="SUPFAM" id="SSF49303">
    <property type="entry name" value="beta-Galactosidase/glucuronidase domain"/>
    <property type="match status" value="1"/>
</dbReference>
<name>A0A9D2NBM5_9FIRM</name>
<dbReference type="PANTHER" id="PTHR42732:SF1">
    <property type="entry name" value="BETA-MANNOSIDASE"/>
    <property type="match status" value="1"/>
</dbReference>
<dbReference type="Gene3D" id="3.20.20.80">
    <property type="entry name" value="Glycosidases"/>
    <property type="match status" value="1"/>
</dbReference>
<dbReference type="SUPFAM" id="SSF51445">
    <property type="entry name" value="(Trans)glycosidases"/>
    <property type="match status" value="1"/>
</dbReference>
<reference evidence="2" key="1">
    <citation type="journal article" date="2021" name="PeerJ">
        <title>Extensive microbial diversity within the chicken gut microbiome revealed by metagenomics and culture.</title>
        <authorList>
            <person name="Gilroy R."/>
            <person name="Ravi A."/>
            <person name="Getino M."/>
            <person name="Pursley I."/>
            <person name="Horton D.L."/>
            <person name="Alikhan N.F."/>
            <person name="Baker D."/>
            <person name="Gharbi K."/>
            <person name="Hall N."/>
            <person name="Watson M."/>
            <person name="Adriaenssens E.M."/>
            <person name="Foster-Nyarko E."/>
            <person name="Jarju S."/>
            <person name="Secka A."/>
            <person name="Antonio M."/>
            <person name="Oren A."/>
            <person name="Chaudhuri R.R."/>
            <person name="La Ragione R."/>
            <person name="Hildebrand F."/>
            <person name="Pallen M.J."/>
        </authorList>
    </citation>
    <scope>NUCLEOTIDE SEQUENCE</scope>
    <source>
        <strain evidence="2">USAMLcec2-132</strain>
    </source>
</reference>
<dbReference type="EMBL" id="DWWS01000012">
    <property type="protein sequence ID" value="HJC22451.1"/>
    <property type="molecule type" value="Genomic_DNA"/>
</dbReference>
<dbReference type="InterPro" id="IPR051913">
    <property type="entry name" value="GH2_Domain-Containing"/>
</dbReference>
<dbReference type="InterPro" id="IPR023230">
    <property type="entry name" value="Glyco_hydro_2_CS"/>
</dbReference>
<feature type="domain" description="Glycoside hydrolase family 2 catalytic" evidence="1">
    <location>
        <begin position="257"/>
        <end position="556"/>
    </location>
</feature>
<comment type="caution">
    <text evidence="2">The sequence shown here is derived from an EMBL/GenBank/DDBJ whole genome shotgun (WGS) entry which is preliminary data.</text>
</comment>
<evidence type="ECO:0000313" key="3">
    <source>
        <dbReference type="Proteomes" id="UP000823891"/>
    </source>
</evidence>
<dbReference type="GO" id="GO:0004553">
    <property type="term" value="F:hydrolase activity, hydrolyzing O-glycosyl compounds"/>
    <property type="evidence" value="ECO:0007669"/>
    <property type="project" value="InterPro"/>
</dbReference>
<organism evidence="2 3">
    <name type="scientific">Candidatus Eisenbergiella merdavium</name>
    <dbReference type="NCBI Taxonomy" id="2838551"/>
    <lineage>
        <taxon>Bacteria</taxon>
        <taxon>Bacillati</taxon>
        <taxon>Bacillota</taxon>
        <taxon>Clostridia</taxon>
        <taxon>Lachnospirales</taxon>
        <taxon>Lachnospiraceae</taxon>
        <taxon>Eisenbergiella</taxon>
    </lineage>
</organism>
<dbReference type="InterPro" id="IPR036156">
    <property type="entry name" value="Beta-gal/glucu_dom_sf"/>
</dbReference>
<dbReference type="PRINTS" id="PR00132">
    <property type="entry name" value="GLHYDRLASE2"/>
</dbReference>
<dbReference type="Pfam" id="PF02836">
    <property type="entry name" value="Glyco_hydro_2_C"/>
    <property type="match status" value="1"/>
</dbReference>
<dbReference type="AlphaFoldDB" id="A0A9D2NBM5"/>
<dbReference type="InterPro" id="IPR008979">
    <property type="entry name" value="Galactose-bd-like_sf"/>
</dbReference>
<proteinExistence type="predicted"/>
<dbReference type="PROSITE" id="PS00719">
    <property type="entry name" value="GLYCOSYL_HYDROL_F2_1"/>
    <property type="match status" value="1"/>
</dbReference>
<dbReference type="PANTHER" id="PTHR42732">
    <property type="entry name" value="BETA-GALACTOSIDASE"/>
    <property type="match status" value="1"/>
</dbReference>
<dbReference type="GO" id="GO:0005975">
    <property type="term" value="P:carbohydrate metabolic process"/>
    <property type="evidence" value="ECO:0007669"/>
    <property type="project" value="InterPro"/>
</dbReference>
<evidence type="ECO:0000259" key="1">
    <source>
        <dbReference type="Pfam" id="PF02836"/>
    </source>
</evidence>
<protein>
    <recommendedName>
        <fullName evidence="1">Glycoside hydrolase family 2 catalytic domain-containing protein</fullName>
    </recommendedName>
</protein>
<gene>
    <name evidence="2" type="ORF">H9761_01950</name>
</gene>